<evidence type="ECO:0000313" key="3">
    <source>
        <dbReference type="Proteomes" id="UP000199634"/>
    </source>
</evidence>
<name>A0A1H6K4K6_9FLAO</name>
<gene>
    <name evidence="2" type="ORF">SAMN02927937_00847</name>
</gene>
<protein>
    <submittedName>
        <fullName evidence="2">Glycosyl transferases group 1</fullName>
    </submittedName>
</protein>
<proteinExistence type="predicted"/>
<accession>A0A1H6K4K6</accession>
<sequence length="380" mass="44405">MKILLVGEYSRLHNSLKEGLEAIGHQVTIIASGDYFKNYPADIKLHRSFDKGLGRKIKIAVYKLFKKDITSILLIKQAFKYKNLLKNHDVVQLINERALGAQPKDEQKLIRFLKEHNSKLFLLCCGTDYLSVKYAYDKNFRYSILTPFFKGKVTPKEYNNVLSYIKPTYLNHHQFVYKNIQGVIASDMDYHLPMKDHPNYLGLIPNPINTDKISYTENPVNDKIIIFHGINKANFYKKGNDFFEEALKVIKDKYPNKTEIIISENVPYNEYINSYNKAHILLDQIYAYDQGYNALEAMAKGKVVFTGAETEFLDYYQLKEDEVCVNTLPNVDYLVEKLSWLIENPEKITEIGKNARKFIEKNHDYREVAQLYIEKYRSEI</sequence>
<dbReference type="AlphaFoldDB" id="A0A1H6K4K6"/>
<feature type="domain" description="Spore protein YkvP/CgeB glycosyl transferase-like" evidence="1">
    <location>
        <begin position="252"/>
        <end position="372"/>
    </location>
</feature>
<dbReference type="EMBL" id="FNXE01000008">
    <property type="protein sequence ID" value="SEH68230.1"/>
    <property type="molecule type" value="Genomic_DNA"/>
</dbReference>
<dbReference type="Gene3D" id="3.40.50.2000">
    <property type="entry name" value="Glycogen Phosphorylase B"/>
    <property type="match status" value="1"/>
</dbReference>
<dbReference type="GO" id="GO:0016740">
    <property type="term" value="F:transferase activity"/>
    <property type="evidence" value="ECO:0007669"/>
    <property type="project" value="UniProtKB-KW"/>
</dbReference>
<keyword evidence="3" id="KW-1185">Reference proteome</keyword>
<dbReference type="STRING" id="1159016.SAMN02927937_00847"/>
<dbReference type="OrthoDB" id="6638088at2"/>
<evidence type="ECO:0000313" key="2">
    <source>
        <dbReference type="EMBL" id="SEH68230.1"/>
    </source>
</evidence>
<reference evidence="2 3" key="1">
    <citation type="submission" date="2016-10" db="EMBL/GenBank/DDBJ databases">
        <authorList>
            <person name="de Groot N.N."/>
        </authorList>
    </citation>
    <scope>NUCLEOTIDE SEQUENCE [LARGE SCALE GENOMIC DNA]</scope>
    <source>
        <strain evidence="2 3">CGMCC 1.10825</strain>
    </source>
</reference>
<keyword evidence="2" id="KW-0808">Transferase</keyword>
<dbReference type="RefSeq" id="WP_091096674.1">
    <property type="nucleotide sequence ID" value="NZ_FNXE01000008.1"/>
</dbReference>
<organism evidence="2 3">
    <name type="scientific">Paenimyroides marinum</name>
    <dbReference type="NCBI Taxonomy" id="1159016"/>
    <lineage>
        <taxon>Bacteria</taxon>
        <taxon>Pseudomonadati</taxon>
        <taxon>Bacteroidota</taxon>
        <taxon>Flavobacteriia</taxon>
        <taxon>Flavobacteriales</taxon>
        <taxon>Flavobacteriaceae</taxon>
        <taxon>Paenimyroides</taxon>
    </lineage>
</organism>
<evidence type="ECO:0000259" key="1">
    <source>
        <dbReference type="Pfam" id="PF13524"/>
    </source>
</evidence>
<dbReference type="Pfam" id="PF13524">
    <property type="entry name" value="Glyco_trans_1_2"/>
    <property type="match status" value="1"/>
</dbReference>
<dbReference type="Proteomes" id="UP000199634">
    <property type="component" value="Unassembled WGS sequence"/>
</dbReference>
<dbReference type="SUPFAM" id="SSF53756">
    <property type="entry name" value="UDP-Glycosyltransferase/glycogen phosphorylase"/>
    <property type="match status" value="1"/>
</dbReference>
<dbReference type="InterPro" id="IPR055259">
    <property type="entry name" value="YkvP/CgeB_Glyco_trans-like"/>
</dbReference>